<evidence type="ECO:0000313" key="3">
    <source>
        <dbReference type="Proteomes" id="UP000199310"/>
    </source>
</evidence>
<feature type="transmembrane region" description="Helical" evidence="1">
    <location>
        <begin position="29"/>
        <end position="46"/>
    </location>
</feature>
<organism evidence="2 3">
    <name type="scientific">Chitinophaga arvensicola</name>
    <dbReference type="NCBI Taxonomy" id="29529"/>
    <lineage>
        <taxon>Bacteria</taxon>
        <taxon>Pseudomonadati</taxon>
        <taxon>Bacteroidota</taxon>
        <taxon>Chitinophagia</taxon>
        <taxon>Chitinophagales</taxon>
        <taxon>Chitinophagaceae</taxon>
        <taxon>Chitinophaga</taxon>
    </lineage>
</organism>
<protein>
    <submittedName>
        <fullName evidence="2">Uncharacterized protein</fullName>
    </submittedName>
</protein>
<dbReference type="EMBL" id="FOJG01000002">
    <property type="protein sequence ID" value="SEW53931.1"/>
    <property type="molecule type" value="Genomic_DNA"/>
</dbReference>
<reference evidence="3" key="1">
    <citation type="submission" date="2016-10" db="EMBL/GenBank/DDBJ databases">
        <authorList>
            <person name="Varghese N."/>
            <person name="Submissions S."/>
        </authorList>
    </citation>
    <scope>NUCLEOTIDE SEQUENCE [LARGE SCALE GENOMIC DNA]</scope>
    <source>
        <strain evidence="3">DSM 3695</strain>
    </source>
</reference>
<dbReference type="Proteomes" id="UP000199310">
    <property type="component" value="Unassembled WGS sequence"/>
</dbReference>
<keyword evidence="1" id="KW-1133">Transmembrane helix</keyword>
<accession>A0A1I0SBA0</accession>
<gene>
    <name evidence="2" type="ORF">SAMN04488122_5771</name>
</gene>
<keyword evidence="1" id="KW-0472">Membrane</keyword>
<evidence type="ECO:0000256" key="1">
    <source>
        <dbReference type="SAM" id="Phobius"/>
    </source>
</evidence>
<keyword evidence="3" id="KW-1185">Reference proteome</keyword>
<name>A0A1I0SBA0_9BACT</name>
<keyword evidence="1" id="KW-0812">Transmembrane</keyword>
<sequence length="64" mass="7657">MQRQLSIQLPLQIYHPNSSKDRLVLKGELYYILIITFGYFALIIHFQEALYLNLIQTHYLFLSI</sequence>
<evidence type="ECO:0000313" key="2">
    <source>
        <dbReference type="EMBL" id="SEW53931.1"/>
    </source>
</evidence>
<proteinExistence type="predicted"/>
<dbReference type="AlphaFoldDB" id="A0A1I0SBA0"/>